<gene>
    <name evidence="1" type="ORF">VP01_1800g11</name>
</gene>
<dbReference type="AlphaFoldDB" id="A0A0L6VEW0"/>
<sequence length="121" mass="14711">MQEKLVWTLPFWEYRVVFWIHWYQHQNQDRKISEAIENMEGKKSRYWETLKKELICKWGCATPLRRYGKNYIPNLILKYTEQGGIQTEEDYRNFISNLEEILAYLKKMGQKNVNVDSHCGM</sequence>
<name>A0A0L6VEW0_9BASI</name>
<keyword evidence="2" id="KW-1185">Reference proteome</keyword>
<evidence type="ECO:0000313" key="2">
    <source>
        <dbReference type="Proteomes" id="UP000037035"/>
    </source>
</evidence>
<dbReference type="VEuPathDB" id="FungiDB:VP01_1800g11"/>
<reference evidence="1 2" key="1">
    <citation type="submission" date="2015-08" db="EMBL/GenBank/DDBJ databases">
        <title>Next Generation Sequencing and Analysis of the Genome of Puccinia sorghi L Schw, the Causal Agent of Maize Common Rust.</title>
        <authorList>
            <person name="Rochi L."/>
            <person name="Burguener G."/>
            <person name="Darino M."/>
            <person name="Turjanski A."/>
            <person name="Kreff E."/>
            <person name="Dieguez M.J."/>
            <person name="Sacco F."/>
        </authorList>
    </citation>
    <scope>NUCLEOTIDE SEQUENCE [LARGE SCALE GENOMIC DNA]</scope>
    <source>
        <strain evidence="1 2">RO10H11247</strain>
    </source>
</reference>
<proteinExistence type="predicted"/>
<evidence type="ECO:0000313" key="1">
    <source>
        <dbReference type="EMBL" id="KNZ59097.1"/>
    </source>
</evidence>
<dbReference type="EMBL" id="LAVV01006616">
    <property type="protein sequence ID" value="KNZ59097.1"/>
    <property type="molecule type" value="Genomic_DNA"/>
</dbReference>
<dbReference type="OrthoDB" id="2506366at2759"/>
<protein>
    <submittedName>
        <fullName evidence="1">Uncharacterized protein</fullName>
    </submittedName>
</protein>
<comment type="caution">
    <text evidence="1">The sequence shown here is derived from an EMBL/GenBank/DDBJ whole genome shotgun (WGS) entry which is preliminary data.</text>
</comment>
<accession>A0A0L6VEW0</accession>
<organism evidence="1 2">
    <name type="scientific">Puccinia sorghi</name>
    <dbReference type="NCBI Taxonomy" id="27349"/>
    <lineage>
        <taxon>Eukaryota</taxon>
        <taxon>Fungi</taxon>
        <taxon>Dikarya</taxon>
        <taxon>Basidiomycota</taxon>
        <taxon>Pucciniomycotina</taxon>
        <taxon>Pucciniomycetes</taxon>
        <taxon>Pucciniales</taxon>
        <taxon>Pucciniaceae</taxon>
        <taxon>Puccinia</taxon>
    </lineage>
</organism>
<dbReference type="Proteomes" id="UP000037035">
    <property type="component" value="Unassembled WGS sequence"/>
</dbReference>